<comment type="catalytic activity">
    <reaction evidence="1">
        <text>S-ubiquitinyl-[E2 ubiquitin-conjugating enzyme]-L-cysteine + [acceptor protein]-L-lysine = [E2 ubiquitin-conjugating enzyme]-L-cysteine + N(6)-ubiquitinyl-[acceptor protein]-L-lysine.</text>
        <dbReference type="EC" id="2.3.2.27"/>
    </reaction>
</comment>
<dbReference type="PANTHER" id="PTHR46913">
    <property type="entry name" value="RING-H2 FINGER PROTEIN ATL16"/>
    <property type="match status" value="1"/>
</dbReference>
<keyword evidence="9" id="KW-0833">Ubl conjugation pathway</keyword>
<evidence type="ECO:0000256" key="6">
    <source>
        <dbReference type="ARBA" id="ARBA00022692"/>
    </source>
</evidence>
<proteinExistence type="predicted"/>
<organism evidence="15 16">
    <name type="scientific">Kingdonia uniflora</name>
    <dbReference type="NCBI Taxonomy" id="39325"/>
    <lineage>
        <taxon>Eukaryota</taxon>
        <taxon>Viridiplantae</taxon>
        <taxon>Streptophyta</taxon>
        <taxon>Embryophyta</taxon>
        <taxon>Tracheophyta</taxon>
        <taxon>Spermatophyta</taxon>
        <taxon>Magnoliopsida</taxon>
        <taxon>Ranunculales</taxon>
        <taxon>Circaeasteraceae</taxon>
        <taxon>Kingdonia</taxon>
    </lineage>
</organism>
<dbReference type="PANTHER" id="PTHR46913:SF1">
    <property type="entry name" value="RING-H2 FINGER PROTEIN ATL16"/>
    <property type="match status" value="1"/>
</dbReference>
<name>A0A7J7N907_9MAGN</name>
<reference evidence="15 16" key="1">
    <citation type="journal article" date="2020" name="IScience">
        <title>Genome Sequencing of the Endangered Kingdonia uniflora (Circaeasteraceae, Ranunculales) Reveals Potential Mechanisms of Evolutionary Specialization.</title>
        <authorList>
            <person name="Sun Y."/>
            <person name="Deng T."/>
            <person name="Zhang A."/>
            <person name="Moore M.J."/>
            <person name="Landis J.B."/>
            <person name="Lin N."/>
            <person name="Zhang H."/>
            <person name="Zhang X."/>
            <person name="Huang J."/>
            <person name="Zhang X."/>
            <person name="Sun H."/>
            <person name="Wang H."/>
        </authorList>
    </citation>
    <scope>NUCLEOTIDE SEQUENCE [LARGE SCALE GENOMIC DNA]</scope>
    <source>
        <strain evidence="15">TB1705</strain>
        <tissue evidence="15">Leaf</tissue>
    </source>
</reference>
<dbReference type="InterPro" id="IPR013083">
    <property type="entry name" value="Znf_RING/FYVE/PHD"/>
</dbReference>
<evidence type="ECO:0000259" key="14">
    <source>
        <dbReference type="PROSITE" id="PS50089"/>
    </source>
</evidence>
<gene>
    <name evidence="15" type="ORF">GIB67_022148</name>
</gene>
<dbReference type="EC" id="2.3.2.27" evidence="4"/>
<dbReference type="GO" id="GO:0016567">
    <property type="term" value="P:protein ubiquitination"/>
    <property type="evidence" value="ECO:0007669"/>
    <property type="project" value="UniProtKB-UniPathway"/>
</dbReference>
<evidence type="ECO:0000256" key="7">
    <source>
        <dbReference type="ARBA" id="ARBA00022723"/>
    </source>
</evidence>
<evidence type="ECO:0000256" key="13">
    <source>
        <dbReference type="PROSITE-ProRule" id="PRU00175"/>
    </source>
</evidence>
<evidence type="ECO:0000256" key="12">
    <source>
        <dbReference type="ARBA" id="ARBA00023136"/>
    </source>
</evidence>
<protein>
    <recommendedName>
        <fullName evidence="4">RING-type E3 ubiquitin transferase</fullName>
        <ecNumber evidence="4">2.3.2.27</ecNumber>
    </recommendedName>
</protein>
<dbReference type="GO" id="GO:0016020">
    <property type="term" value="C:membrane"/>
    <property type="evidence" value="ECO:0007669"/>
    <property type="project" value="UniProtKB-SubCell"/>
</dbReference>
<dbReference type="SMART" id="SM00184">
    <property type="entry name" value="RING"/>
    <property type="match status" value="1"/>
</dbReference>
<dbReference type="OrthoDB" id="9984778at2759"/>
<keyword evidence="5" id="KW-0808">Transferase</keyword>
<dbReference type="PROSITE" id="PS50089">
    <property type="entry name" value="ZF_RING_2"/>
    <property type="match status" value="1"/>
</dbReference>
<dbReference type="EMBL" id="JACGCM010000972">
    <property type="protein sequence ID" value="KAF6163583.1"/>
    <property type="molecule type" value="Genomic_DNA"/>
</dbReference>
<feature type="domain" description="RING-type" evidence="14">
    <location>
        <begin position="14"/>
        <end position="54"/>
    </location>
</feature>
<dbReference type="Pfam" id="PF13639">
    <property type="entry name" value="zf-RING_2"/>
    <property type="match status" value="1"/>
</dbReference>
<dbReference type="GO" id="GO:0061630">
    <property type="term" value="F:ubiquitin protein ligase activity"/>
    <property type="evidence" value="ECO:0007669"/>
    <property type="project" value="UniProtKB-EC"/>
</dbReference>
<evidence type="ECO:0000256" key="9">
    <source>
        <dbReference type="ARBA" id="ARBA00022786"/>
    </source>
</evidence>
<comment type="caution">
    <text evidence="15">The sequence shown here is derived from an EMBL/GenBank/DDBJ whole genome shotgun (WGS) entry which is preliminary data.</text>
</comment>
<evidence type="ECO:0000313" key="15">
    <source>
        <dbReference type="EMBL" id="KAF6163583.1"/>
    </source>
</evidence>
<dbReference type="Gene3D" id="3.30.40.10">
    <property type="entry name" value="Zinc/RING finger domain, C3HC4 (zinc finger)"/>
    <property type="match status" value="1"/>
</dbReference>
<dbReference type="Proteomes" id="UP000541444">
    <property type="component" value="Unassembled WGS sequence"/>
</dbReference>
<dbReference type="GO" id="GO:0008270">
    <property type="term" value="F:zinc ion binding"/>
    <property type="evidence" value="ECO:0007669"/>
    <property type="project" value="UniProtKB-KW"/>
</dbReference>
<accession>A0A7J7N907</accession>
<keyword evidence="7" id="KW-0479">Metal-binding</keyword>
<keyword evidence="8 13" id="KW-0863">Zinc-finger</keyword>
<keyword evidence="11" id="KW-1133">Transmembrane helix</keyword>
<keyword evidence="6" id="KW-0812">Transmembrane</keyword>
<evidence type="ECO:0000313" key="16">
    <source>
        <dbReference type="Proteomes" id="UP000541444"/>
    </source>
</evidence>
<dbReference type="InterPro" id="IPR001841">
    <property type="entry name" value="Znf_RING"/>
</dbReference>
<dbReference type="SUPFAM" id="SSF57850">
    <property type="entry name" value="RING/U-box"/>
    <property type="match status" value="1"/>
</dbReference>
<evidence type="ECO:0000256" key="3">
    <source>
        <dbReference type="ARBA" id="ARBA00004906"/>
    </source>
</evidence>
<keyword evidence="12" id="KW-0472">Membrane</keyword>
<keyword evidence="16" id="KW-1185">Reference proteome</keyword>
<evidence type="ECO:0000256" key="8">
    <source>
        <dbReference type="ARBA" id="ARBA00022771"/>
    </source>
</evidence>
<evidence type="ECO:0000256" key="11">
    <source>
        <dbReference type="ARBA" id="ARBA00022989"/>
    </source>
</evidence>
<comment type="pathway">
    <text evidence="3">Protein modification; protein ubiquitination.</text>
</comment>
<evidence type="ECO:0000256" key="5">
    <source>
        <dbReference type="ARBA" id="ARBA00022679"/>
    </source>
</evidence>
<sequence length="88" mass="9571">MYAKEHRDCGENICAVCLGEYQGEEMRILPGCHHPFHLKCIGGFESHSNCPLCRTIATPQKIPTGAQANSGSLLQQAEDGAIKKIDSD</sequence>
<dbReference type="UniPathway" id="UPA00143"/>
<comment type="subcellular location">
    <subcellularLocation>
        <location evidence="2">Membrane</location>
        <topology evidence="2">Single-pass membrane protein</topology>
    </subcellularLocation>
</comment>
<dbReference type="InterPro" id="IPR044600">
    <property type="entry name" value="ATL1/ATL16-like"/>
</dbReference>
<evidence type="ECO:0000256" key="10">
    <source>
        <dbReference type="ARBA" id="ARBA00022833"/>
    </source>
</evidence>
<evidence type="ECO:0000256" key="1">
    <source>
        <dbReference type="ARBA" id="ARBA00000900"/>
    </source>
</evidence>
<dbReference type="AlphaFoldDB" id="A0A7J7N907"/>
<evidence type="ECO:0000256" key="4">
    <source>
        <dbReference type="ARBA" id="ARBA00012483"/>
    </source>
</evidence>
<evidence type="ECO:0000256" key="2">
    <source>
        <dbReference type="ARBA" id="ARBA00004167"/>
    </source>
</evidence>
<keyword evidence="10" id="KW-0862">Zinc</keyword>